<organism evidence="2 3">
    <name type="scientific">Lihuaxuella thermophila</name>
    <dbReference type="NCBI Taxonomy" id="1173111"/>
    <lineage>
        <taxon>Bacteria</taxon>
        <taxon>Bacillati</taxon>
        <taxon>Bacillota</taxon>
        <taxon>Bacilli</taxon>
        <taxon>Bacillales</taxon>
        <taxon>Thermoactinomycetaceae</taxon>
        <taxon>Lihuaxuella</taxon>
    </lineage>
</organism>
<dbReference type="Proteomes" id="UP000199695">
    <property type="component" value="Unassembled WGS sequence"/>
</dbReference>
<feature type="domain" description="Beta-ketoacyl synthase-like N-terminal" evidence="1">
    <location>
        <begin position="15"/>
        <end position="36"/>
    </location>
</feature>
<dbReference type="Gene3D" id="3.40.47.10">
    <property type="match status" value="1"/>
</dbReference>
<evidence type="ECO:0000313" key="3">
    <source>
        <dbReference type="Proteomes" id="UP000199695"/>
    </source>
</evidence>
<evidence type="ECO:0000313" key="2">
    <source>
        <dbReference type="EMBL" id="SEM89790.1"/>
    </source>
</evidence>
<sequence length="36" mass="3938">MKGDLDLMEQRKVNEPIAIIGMGCRFPGGADSPDKF</sequence>
<name>A0A1H8C400_9BACL</name>
<keyword evidence="3" id="KW-1185">Reference proteome</keyword>
<dbReference type="STRING" id="1173111.SAMN05444955_10356"/>
<dbReference type="Pfam" id="PF00109">
    <property type="entry name" value="ketoacyl-synt"/>
    <property type="match status" value="1"/>
</dbReference>
<dbReference type="GO" id="GO:0016746">
    <property type="term" value="F:acyltransferase activity"/>
    <property type="evidence" value="ECO:0007669"/>
    <property type="project" value="InterPro"/>
</dbReference>
<protein>
    <submittedName>
        <fullName evidence="2">Beta-ketoacyl synthase, N-terminal domain</fullName>
    </submittedName>
</protein>
<dbReference type="AlphaFoldDB" id="A0A1H8C400"/>
<dbReference type="InterPro" id="IPR016039">
    <property type="entry name" value="Thiolase-like"/>
</dbReference>
<dbReference type="SUPFAM" id="SSF53901">
    <property type="entry name" value="Thiolase-like"/>
    <property type="match status" value="1"/>
</dbReference>
<gene>
    <name evidence="2" type="ORF">SAMN05444955_10356</name>
</gene>
<reference evidence="2 3" key="1">
    <citation type="submission" date="2016-10" db="EMBL/GenBank/DDBJ databases">
        <authorList>
            <person name="de Groot N.N."/>
        </authorList>
    </citation>
    <scope>NUCLEOTIDE SEQUENCE [LARGE SCALE GENOMIC DNA]</scope>
    <source>
        <strain evidence="2 3">DSM 46701</strain>
    </source>
</reference>
<proteinExistence type="predicted"/>
<accession>A0A1H8C400</accession>
<evidence type="ECO:0000259" key="1">
    <source>
        <dbReference type="Pfam" id="PF00109"/>
    </source>
</evidence>
<dbReference type="EMBL" id="FOCQ01000003">
    <property type="protein sequence ID" value="SEM89790.1"/>
    <property type="molecule type" value="Genomic_DNA"/>
</dbReference>
<dbReference type="InterPro" id="IPR014030">
    <property type="entry name" value="Ketoacyl_synth_N"/>
</dbReference>